<dbReference type="EnsemblMetazoa" id="CJA42744a.1">
    <property type="protein sequence ID" value="CJA42744a.1"/>
    <property type="gene ID" value="WBGene00218592"/>
</dbReference>
<keyword evidence="2" id="KW-1185">Reference proteome</keyword>
<organism evidence="1 2">
    <name type="scientific">Caenorhabditis japonica</name>
    <dbReference type="NCBI Taxonomy" id="281687"/>
    <lineage>
        <taxon>Eukaryota</taxon>
        <taxon>Metazoa</taxon>
        <taxon>Ecdysozoa</taxon>
        <taxon>Nematoda</taxon>
        <taxon>Chromadorea</taxon>
        <taxon>Rhabditida</taxon>
        <taxon>Rhabditina</taxon>
        <taxon>Rhabditomorpha</taxon>
        <taxon>Rhabditoidea</taxon>
        <taxon>Rhabditidae</taxon>
        <taxon>Peloderinae</taxon>
        <taxon>Caenorhabditis</taxon>
    </lineage>
</organism>
<accession>A0A8R1IYQ8</accession>
<sequence length="223" mass="25454">MYSDNELLQELLSEDVRDDWLEVQNAATSNDELEKIQRVIAKVSCQDQDLFKAGKEVESINPATSFAFSNFLLRFISHFQNLPENHKNYTNTMLILKIIAENAGNPRKSIGLDGTVEISVAIETARNNLIKDLLEKATNLYPNDGKSRTISARDLLDGVILTEENLESPEFKEPEFLKMKKKRASGYGDFSGVHRNTWRMEQNVQTNADASVAKWSRVRMERR</sequence>
<evidence type="ECO:0000313" key="2">
    <source>
        <dbReference type="Proteomes" id="UP000005237"/>
    </source>
</evidence>
<protein>
    <submittedName>
        <fullName evidence="1">Uncharacterized protein</fullName>
    </submittedName>
</protein>
<dbReference type="Proteomes" id="UP000005237">
    <property type="component" value="Unassembled WGS sequence"/>
</dbReference>
<proteinExistence type="predicted"/>
<reference evidence="2" key="1">
    <citation type="submission" date="2010-08" db="EMBL/GenBank/DDBJ databases">
        <authorList>
            <consortium name="Caenorhabditis japonica Sequencing Consortium"/>
            <person name="Wilson R.K."/>
        </authorList>
    </citation>
    <scope>NUCLEOTIDE SEQUENCE [LARGE SCALE GENOMIC DNA]</scope>
    <source>
        <strain evidence="2">DF5081</strain>
    </source>
</reference>
<dbReference type="AlphaFoldDB" id="A0A8R1IYQ8"/>
<evidence type="ECO:0000313" key="1">
    <source>
        <dbReference type="EnsemblMetazoa" id="CJA42744a.1"/>
    </source>
</evidence>
<name>A0A8R1IYQ8_CAEJA</name>
<reference evidence="1" key="2">
    <citation type="submission" date="2022-06" db="UniProtKB">
        <authorList>
            <consortium name="EnsemblMetazoa"/>
        </authorList>
    </citation>
    <scope>IDENTIFICATION</scope>
    <source>
        <strain evidence="1">DF5081</strain>
    </source>
</reference>